<reference evidence="2" key="1">
    <citation type="journal article" date="2021" name="PeerJ">
        <title>Extensive microbial diversity within the chicken gut microbiome revealed by metagenomics and culture.</title>
        <authorList>
            <person name="Gilroy R."/>
            <person name="Ravi A."/>
            <person name="Getino M."/>
            <person name="Pursley I."/>
            <person name="Horton D.L."/>
            <person name="Alikhan N.F."/>
            <person name="Baker D."/>
            <person name="Gharbi K."/>
            <person name="Hall N."/>
            <person name="Watson M."/>
            <person name="Adriaenssens E.M."/>
            <person name="Foster-Nyarko E."/>
            <person name="Jarju S."/>
            <person name="Secka A."/>
            <person name="Antonio M."/>
            <person name="Oren A."/>
            <person name="Chaudhuri R.R."/>
            <person name="La Ragione R."/>
            <person name="Hildebrand F."/>
            <person name="Pallen M.J."/>
        </authorList>
    </citation>
    <scope>NUCLEOTIDE SEQUENCE</scope>
    <source>
        <strain evidence="2">USAMLcec2-132</strain>
    </source>
</reference>
<evidence type="ECO:0000313" key="3">
    <source>
        <dbReference type="Proteomes" id="UP000823891"/>
    </source>
</evidence>
<organism evidence="2 3">
    <name type="scientific">Candidatus Eisenbergiella merdavium</name>
    <dbReference type="NCBI Taxonomy" id="2838551"/>
    <lineage>
        <taxon>Bacteria</taxon>
        <taxon>Bacillati</taxon>
        <taxon>Bacillota</taxon>
        <taxon>Clostridia</taxon>
        <taxon>Lachnospirales</taxon>
        <taxon>Lachnospiraceae</taxon>
        <taxon>Eisenbergiella</taxon>
    </lineage>
</organism>
<dbReference type="Proteomes" id="UP000823891">
    <property type="component" value="Unassembled WGS sequence"/>
</dbReference>
<dbReference type="InterPro" id="IPR010982">
    <property type="entry name" value="Lambda_DNA-bd_dom_sf"/>
</dbReference>
<evidence type="ECO:0000259" key="1">
    <source>
        <dbReference type="PROSITE" id="PS50943"/>
    </source>
</evidence>
<dbReference type="SMART" id="SM00530">
    <property type="entry name" value="HTH_XRE"/>
    <property type="match status" value="1"/>
</dbReference>
<dbReference type="SUPFAM" id="SSF47413">
    <property type="entry name" value="lambda repressor-like DNA-binding domains"/>
    <property type="match status" value="1"/>
</dbReference>
<reference evidence="2" key="2">
    <citation type="submission" date="2021-04" db="EMBL/GenBank/DDBJ databases">
        <authorList>
            <person name="Gilroy R."/>
        </authorList>
    </citation>
    <scope>NUCLEOTIDE SEQUENCE</scope>
    <source>
        <strain evidence="2">USAMLcec2-132</strain>
    </source>
</reference>
<dbReference type="PROSITE" id="PS50943">
    <property type="entry name" value="HTH_CROC1"/>
    <property type="match status" value="1"/>
</dbReference>
<dbReference type="Pfam" id="PF01381">
    <property type="entry name" value="HTH_3"/>
    <property type="match status" value="1"/>
</dbReference>
<dbReference type="EMBL" id="DWWS01000032">
    <property type="protein sequence ID" value="HJC23907.1"/>
    <property type="molecule type" value="Genomic_DNA"/>
</dbReference>
<name>A0A9D2NGH5_9FIRM</name>
<dbReference type="InterPro" id="IPR001387">
    <property type="entry name" value="Cro/C1-type_HTH"/>
</dbReference>
<sequence length="101" mass="11519">MTLKEYKEKRMQDPAFAQAYDEMQPEMNVIRAMIDARTSQNLTQKELSERTGIAQTEISRLENGTRNPSIKLLQRLADGMDMVLNVTFTPKQTAGDRAKRG</sequence>
<dbReference type="CDD" id="cd00093">
    <property type="entry name" value="HTH_XRE"/>
    <property type="match status" value="1"/>
</dbReference>
<evidence type="ECO:0000313" key="2">
    <source>
        <dbReference type="EMBL" id="HJC23907.1"/>
    </source>
</evidence>
<protein>
    <submittedName>
        <fullName evidence="2">Helix-turn-helix transcriptional regulator</fullName>
    </submittedName>
</protein>
<comment type="caution">
    <text evidence="2">The sequence shown here is derived from an EMBL/GenBank/DDBJ whole genome shotgun (WGS) entry which is preliminary data.</text>
</comment>
<dbReference type="GO" id="GO:0003677">
    <property type="term" value="F:DNA binding"/>
    <property type="evidence" value="ECO:0007669"/>
    <property type="project" value="InterPro"/>
</dbReference>
<feature type="domain" description="HTH cro/C1-type" evidence="1">
    <location>
        <begin position="33"/>
        <end position="86"/>
    </location>
</feature>
<gene>
    <name evidence="2" type="ORF">H9761_09400</name>
</gene>
<proteinExistence type="predicted"/>
<dbReference type="AlphaFoldDB" id="A0A9D2NGH5"/>
<accession>A0A9D2NGH5</accession>
<dbReference type="Gene3D" id="1.10.260.40">
    <property type="entry name" value="lambda repressor-like DNA-binding domains"/>
    <property type="match status" value="1"/>
</dbReference>